<reference evidence="1 2" key="2">
    <citation type="journal article" date="2010" name="Nucleic Acids Res.">
        <title>BeetleBase in 2010: revisions to provide comprehensive genomic information for Tribolium castaneum.</title>
        <authorList>
            <person name="Kim H.S."/>
            <person name="Murphy T."/>
            <person name="Xia J."/>
            <person name="Caragea D."/>
            <person name="Park Y."/>
            <person name="Beeman R.W."/>
            <person name="Lorenzen M.D."/>
            <person name="Butcher S."/>
            <person name="Manak J.R."/>
            <person name="Brown S.J."/>
        </authorList>
    </citation>
    <scope>GENOME REANNOTATION</scope>
    <source>
        <strain evidence="1 2">Georgia GA2</strain>
    </source>
</reference>
<keyword evidence="2" id="KW-1185">Reference proteome</keyword>
<accession>A0A139WFC4</accession>
<organism evidence="1 2">
    <name type="scientific">Tribolium castaneum</name>
    <name type="common">Red flour beetle</name>
    <dbReference type="NCBI Taxonomy" id="7070"/>
    <lineage>
        <taxon>Eukaryota</taxon>
        <taxon>Metazoa</taxon>
        <taxon>Ecdysozoa</taxon>
        <taxon>Arthropoda</taxon>
        <taxon>Hexapoda</taxon>
        <taxon>Insecta</taxon>
        <taxon>Pterygota</taxon>
        <taxon>Neoptera</taxon>
        <taxon>Endopterygota</taxon>
        <taxon>Coleoptera</taxon>
        <taxon>Polyphaga</taxon>
        <taxon>Cucujiformia</taxon>
        <taxon>Tenebrionidae</taxon>
        <taxon>Tenebrionidae incertae sedis</taxon>
        <taxon>Tribolium</taxon>
    </lineage>
</organism>
<proteinExistence type="predicted"/>
<protein>
    <submittedName>
        <fullName evidence="1">Uncharacterized protein</fullName>
    </submittedName>
</protein>
<evidence type="ECO:0000313" key="2">
    <source>
        <dbReference type="Proteomes" id="UP000007266"/>
    </source>
</evidence>
<name>A0A139WFC4_TRICA</name>
<dbReference type="InParanoid" id="A0A139WFC4"/>
<dbReference type="Proteomes" id="UP000007266">
    <property type="component" value="Linkage group 7"/>
</dbReference>
<sequence length="105" mass="11748">MPQRKLTSADDNIDPKGADDDKLMAFITMFKESKNHQSQKGNSSINESRYLGSTVSSIVPEQFQRQLVEIQNKSTTSDWKVGDGQESRKFDTGKGHLLGVFVIDI</sequence>
<dbReference type="AlphaFoldDB" id="A0A139WFC4"/>
<dbReference type="EMBL" id="KQ971354">
    <property type="protein sequence ID" value="KYB26579.1"/>
    <property type="molecule type" value="Genomic_DNA"/>
</dbReference>
<evidence type="ECO:0000313" key="1">
    <source>
        <dbReference type="EMBL" id="KYB26579.1"/>
    </source>
</evidence>
<gene>
    <name evidence="1" type="primary">AUGUSTUS-3.0.2_33875</name>
    <name evidence="1" type="ORF">TcasGA2_TC033875</name>
</gene>
<reference evidence="1 2" key="1">
    <citation type="journal article" date="2008" name="Nature">
        <title>The genome of the model beetle and pest Tribolium castaneum.</title>
        <authorList>
            <consortium name="Tribolium Genome Sequencing Consortium"/>
            <person name="Richards S."/>
            <person name="Gibbs R.A."/>
            <person name="Weinstock G.M."/>
            <person name="Brown S.J."/>
            <person name="Denell R."/>
            <person name="Beeman R.W."/>
            <person name="Gibbs R."/>
            <person name="Beeman R.W."/>
            <person name="Brown S.J."/>
            <person name="Bucher G."/>
            <person name="Friedrich M."/>
            <person name="Grimmelikhuijzen C.J."/>
            <person name="Klingler M."/>
            <person name="Lorenzen M."/>
            <person name="Richards S."/>
            <person name="Roth S."/>
            <person name="Schroder R."/>
            <person name="Tautz D."/>
            <person name="Zdobnov E.M."/>
            <person name="Muzny D."/>
            <person name="Gibbs R.A."/>
            <person name="Weinstock G.M."/>
            <person name="Attaway T."/>
            <person name="Bell S."/>
            <person name="Buhay C.J."/>
            <person name="Chandrabose M.N."/>
            <person name="Chavez D."/>
            <person name="Clerk-Blankenburg K.P."/>
            <person name="Cree A."/>
            <person name="Dao M."/>
            <person name="Davis C."/>
            <person name="Chacko J."/>
            <person name="Dinh H."/>
            <person name="Dugan-Rocha S."/>
            <person name="Fowler G."/>
            <person name="Garner T.T."/>
            <person name="Garnes J."/>
            <person name="Gnirke A."/>
            <person name="Hawes A."/>
            <person name="Hernandez J."/>
            <person name="Hines S."/>
            <person name="Holder M."/>
            <person name="Hume J."/>
            <person name="Jhangiani S.N."/>
            <person name="Joshi V."/>
            <person name="Khan Z.M."/>
            <person name="Jackson L."/>
            <person name="Kovar C."/>
            <person name="Kowis A."/>
            <person name="Lee S."/>
            <person name="Lewis L.R."/>
            <person name="Margolis J."/>
            <person name="Morgan M."/>
            <person name="Nazareth L.V."/>
            <person name="Nguyen N."/>
            <person name="Okwuonu G."/>
            <person name="Parker D."/>
            <person name="Richards S."/>
            <person name="Ruiz S.J."/>
            <person name="Santibanez J."/>
            <person name="Savard J."/>
            <person name="Scherer S.E."/>
            <person name="Schneider B."/>
            <person name="Sodergren E."/>
            <person name="Tautz D."/>
            <person name="Vattahil S."/>
            <person name="Villasana D."/>
            <person name="White C.S."/>
            <person name="Wright R."/>
            <person name="Park Y."/>
            <person name="Beeman R.W."/>
            <person name="Lord J."/>
            <person name="Oppert B."/>
            <person name="Lorenzen M."/>
            <person name="Brown S."/>
            <person name="Wang L."/>
            <person name="Savard J."/>
            <person name="Tautz D."/>
            <person name="Richards S."/>
            <person name="Weinstock G."/>
            <person name="Gibbs R.A."/>
            <person name="Liu Y."/>
            <person name="Worley K."/>
            <person name="Weinstock G."/>
            <person name="Elsik C.G."/>
            <person name="Reese J.T."/>
            <person name="Elhaik E."/>
            <person name="Landan G."/>
            <person name="Graur D."/>
            <person name="Arensburger P."/>
            <person name="Atkinson P."/>
            <person name="Beeman R.W."/>
            <person name="Beidler J."/>
            <person name="Brown S.J."/>
            <person name="Demuth J.P."/>
            <person name="Drury D.W."/>
            <person name="Du Y.Z."/>
            <person name="Fujiwara H."/>
            <person name="Lorenzen M."/>
            <person name="Maselli V."/>
            <person name="Osanai M."/>
            <person name="Park Y."/>
            <person name="Robertson H.M."/>
            <person name="Tu Z."/>
            <person name="Wang J.J."/>
            <person name="Wang S."/>
            <person name="Richards S."/>
            <person name="Song H."/>
            <person name="Zhang L."/>
            <person name="Sodergren E."/>
            <person name="Werner D."/>
            <person name="Stanke M."/>
            <person name="Morgenstern B."/>
            <person name="Solovyev V."/>
            <person name="Kosarev P."/>
            <person name="Brown G."/>
            <person name="Chen H.C."/>
            <person name="Ermolaeva O."/>
            <person name="Hlavina W."/>
            <person name="Kapustin Y."/>
            <person name="Kiryutin B."/>
            <person name="Kitts P."/>
            <person name="Maglott D."/>
            <person name="Pruitt K."/>
            <person name="Sapojnikov V."/>
            <person name="Souvorov A."/>
            <person name="Mackey A.J."/>
            <person name="Waterhouse R.M."/>
            <person name="Wyder S."/>
            <person name="Zdobnov E.M."/>
            <person name="Zdobnov E.M."/>
            <person name="Wyder S."/>
            <person name="Kriventseva E.V."/>
            <person name="Kadowaki T."/>
            <person name="Bork P."/>
            <person name="Aranda M."/>
            <person name="Bao R."/>
            <person name="Beermann A."/>
            <person name="Berns N."/>
            <person name="Bolognesi R."/>
            <person name="Bonneton F."/>
            <person name="Bopp D."/>
            <person name="Brown S.J."/>
            <person name="Bucher G."/>
            <person name="Butts T."/>
            <person name="Chaumot A."/>
            <person name="Denell R.E."/>
            <person name="Ferrier D.E."/>
            <person name="Friedrich M."/>
            <person name="Gordon C.M."/>
            <person name="Jindra M."/>
            <person name="Klingler M."/>
            <person name="Lan Q."/>
            <person name="Lattorff H.M."/>
            <person name="Laudet V."/>
            <person name="von Levetsow C."/>
            <person name="Liu Z."/>
            <person name="Lutz R."/>
            <person name="Lynch J.A."/>
            <person name="da Fonseca R.N."/>
            <person name="Posnien N."/>
            <person name="Reuter R."/>
            <person name="Roth S."/>
            <person name="Savard J."/>
            <person name="Schinko J.B."/>
            <person name="Schmitt C."/>
            <person name="Schoppmeier M."/>
            <person name="Schroder R."/>
            <person name="Shippy T.D."/>
            <person name="Simonnet F."/>
            <person name="Marques-Souza H."/>
            <person name="Tautz D."/>
            <person name="Tomoyasu Y."/>
            <person name="Trauner J."/>
            <person name="Van der Zee M."/>
            <person name="Vervoort M."/>
            <person name="Wittkopp N."/>
            <person name="Wimmer E.A."/>
            <person name="Yang X."/>
            <person name="Jones A.K."/>
            <person name="Sattelle D.B."/>
            <person name="Ebert P.R."/>
            <person name="Nelson D."/>
            <person name="Scott J.G."/>
            <person name="Beeman R.W."/>
            <person name="Muthukrishnan S."/>
            <person name="Kramer K.J."/>
            <person name="Arakane Y."/>
            <person name="Beeman R.W."/>
            <person name="Zhu Q."/>
            <person name="Hogenkamp D."/>
            <person name="Dixit R."/>
            <person name="Oppert B."/>
            <person name="Jiang H."/>
            <person name="Zou Z."/>
            <person name="Marshall J."/>
            <person name="Elpidina E."/>
            <person name="Vinokurov K."/>
            <person name="Oppert C."/>
            <person name="Zou Z."/>
            <person name="Evans J."/>
            <person name="Lu Z."/>
            <person name="Zhao P."/>
            <person name="Sumathipala N."/>
            <person name="Altincicek B."/>
            <person name="Vilcinskas A."/>
            <person name="Williams M."/>
            <person name="Hultmark D."/>
            <person name="Hetru C."/>
            <person name="Jiang H."/>
            <person name="Grimmelikhuijzen C.J."/>
            <person name="Hauser F."/>
            <person name="Cazzamali G."/>
            <person name="Williamson M."/>
            <person name="Park Y."/>
            <person name="Li B."/>
            <person name="Tanaka Y."/>
            <person name="Predel R."/>
            <person name="Neupert S."/>
            <person name="Schachtner J."/>
            <person name="Verleyen P."/>
            <person name="Raible F."/>
            <person name="Bork P."/>
            <person name="Friedrich M."/>
            <person name="Walden K.K."/>
            <person name="Robertson H.M."/>
            <person name="Angeli S."/>
            <person name="Foret S."/>
            <person name="Bucher G."/>
            <person name="Schuetz S."/>
            <person name="Maleszka R."/>
            <person name="Wimmer E.A."/>
            <person name="Beeman R.W."/>
            <person name="Lorenzen M."/>
            <person name="Tomoyasu Y."/>
            <person name="Miller S.C."/>
            <person name="Grossmann D."/>
            <person name="Bucher G."/>
        </authorList>
    </citation>
    <scope>NUCLEOTIDE SEQUENCE [LARGE SCALE GENOMIC DNA]</scope>
    <source>
        <strain evidence="1 2">Georgia GA2</strain>
    </source>
</reference>